<dbReference type="Proteomes" id="UP000033187">
    <property type="component" value="Chromosome 1"/>
</dbReference>
<evidence type="ECO:0000313" key="1">
    <source>
        <dbReference type="EMBL" id="CPR19939.1"/>
    </source>
</evidence>
<name>A0A0D6JG65_9HYPH</name>
<dbReference type="RefSeq" id="WP_046479262.1">
    <property type="nucleotide sequence ID" value="NZ_LN829118.1"/>
</dbReference>
<dbReference type="Pfam" id="PF06089">
    <property type="entry name" value="Asparaginase_II"/>
    <property type="match status" value="1"/>
</dbReference>
<dbReference type="PANTHER" id="PTHR42110">
    <property type="entry name" value="L-ASPARAGINASE, PUTATIVE (AFU_ORTHOLOGUE AFUA_3G11890)-RELATED"/>
    <property type="match status" value="1"/>
</dbReference>
<protein>
    <submittedName>
        <fullName evidence="1">Asparaginase</fullName>
        <ecNumber evidence="1">3.5.1.1</ecNumber>
    </submittedName>
</protein>
<dbReference type="KEGG" id="fiy:BN1229_v1_2386"/>
<dbReference type="EC" id="3.5.1.1" evidence="1"/>
<reference evidence="2" key="1">
    <citation type="submission" date="2015-02" db="EMBL/GenBank/DDBJ databases">
        <authorList>
            <person name="Chooi Y.-H."/>
        </authorList>
    </citation>
    <scope>NUCLEOTIDE SEQUENCE [LARGE SCALE GENOMIC DNA]</scope>
    <source>
        <strain evidence="2">strain Y</strain>
    </source>
</reference>
<proteinExistence type="predicted"/>
<dbReference type="KEGG" id="fil:BN1229_v1_3536"/>
<sequence>MSNPILIEVTRGALIESTHTGALAIARTDQSLALSLGNVTRPVFPRSSIKSIQCLPLIESGAAEHYGFDAADIALACASHVGSERHASLAAAMLKKISLGEDALGCGVHSPLGASAAKALWRSGNEPNQLHNNCSGKHAGMLATAKHLGEDITGYWLPEHPVQKRVHEIMASMSDLPLGNDVMGIDGCSVPNWALPLSTLAGMFARLVTGEGLSSERASAFRTIMSACWSEPELVAGPGRADSVVMRKLSGRVFMKTGAEGVYCGGFPELGLGFALKIDDGTTRASAGTALALVERVIPETPDLMQRNVLKSWRGAEVGTIRTAPALERAFDQLKI</sequence>
<accession>A0A0D6JG65</accession>
<dbReference type="PANTHER" id="PTHR42110:SF1">
    <property type="entry name" value="L-ASPARAGINASE, PUTATIVE (AFU_ORTHOLOGUE AFUA_3G11890)-RELATED"/>
    <property type="match status" value="1"/>
</dbReference>
<keyword evidence="2" id="KW-1185">Reference proteome</keyword>
<dbReference type="EMBL" id="LN829119">
    <property type="protein sequence ID" value="CPR19939.1"/>
    <property type="molecule type" value="Genomic_DNA"/>
</dbReference>
<dbReference type="AlphaFoldDB" id="A0A0D6JG65"/>
<organism evidence="1 2">
    <name type="scientific">Candidatus Filomicrobium marinum</name>
    <dbReference type="NCBI Taxonomy" id="1608628"/>
    <lineage>
        <taxon>Bacteria</taxon>
        <taxon>Pseudomonadati</taxon>
        <taxon>Pseudomonadota</taxon>
        <taxon>Alphaproteobacteria</taxon>
        <taxon>Hyphomicrobiales</taxon>
        <taxon>Hyphomicrobiaceae</taxon>
        <taxon>Filomicrobium</taxon>
    </lineage>
</organism>
<gene>
    <name evidence="1" type="ORF">YBN1229_v1_2386</name>
</gene>
<dbReference type="GO" id="GO:0004067">
    <property type="term" value="F:asparaginase activity"/>
    <property type="evidence" value="ECO:0007669"/>
    <property type="project" value="UniProtKB-EC"/>
</dbReference>
<keyword evidence="1" id="KW-0378">Hydrolase</keyword>
<evidence type="ECO:0000313" key="2">
    <source>
        <dbReference type="Proteomes" id="UP000033187"/>
    </source>
</evidence>
<dbReference type="InterPro" id="IPR010349">
    <property type="entry name" value="Asparaginase_II"/>
</dbReference>
<dbReference type="OrthoDB" id="9780674at2"/>